<sequence>MIDLYPDPMRDSAPPPSSSDVPSLALSPVAGLPTSDLAPSAPSESPIDLRHSTRVRAPPSNLTNYHCYFALATLHEPHTYREASTNPLWQQAMIDELDALHKTHTWDMTTLPPGKGFTQEYDIDYEETFAPVARLTFVQSLLVIVAVHHWPLFQMDVKNTFLNGDLLEEVYMQPPPNYPDSQNQGFTPSPYDLALFIRHTSIGITLILLYVDDIIIIGDDTADIRDLQKFLSQHFEMKDLGTLIYFLDLEVTSSSDGYYLFQAKYASDLLSKAGLTDSKTVFAPLELNVKLNATDGEPLPDATLYRQLVGSLINLTVTRPNLAYAVHLHSLPLSCTPMLMQTGLGIPLIVTLPPVTASYWTTSTPIYYDNRSAIHIVHNDVFHEHTKHIEIDCHFIRHHFQQSALHLLFVSSEDQLADVFTKSHPLGRLCDLVSKLKMASSSPPCV</sequence>
<dbReference type="CDD" id="cd09272">
    <property type="entry name" value="RNase_HI_RT_Ty1"/>
    <property type="match status" value="1"/>
</dbReference>
<feature type="domain" description="Reverse transcriptase Ty1/copia-type" evidence="2">
    <location>
        <begin position="183"/>
        <end position="285"/>
    </location>
</feature>
<feature type="domain" description="Reverse transcriptase Ty1/copia-type" evidence="2">
    <location>
        <begin position="115"/>
        <end position="179"/>
    </location>
</feature>
<protein>
    <recommendedName>
        <fullName evidence="2">Reverse transcriptase Ty1/copia-type domain-containing protein</fullName>
    </recommendedName>
</protein>
<evidence type="ECO:0000259" key="2">
    <source>
        <dbReference type="Pfam" id="PF07727"/>
    </source>
</evidence>
<dbReference type="AlphaFoldDB" id="A0A2N9I049"/>
<feature type="region of interest" description="Disordered" evidence="1">
    <location>
        <begin position="1"/>
        <end position="55"/>
    </location>
</feature>
<dbReference type="InterPro" id="IPR013103">
    <property type="entry name" value="RVT_2"/>
</dbReference>
<dbReference type="SUPFAM" id="SSF56672">
    <property type="entry name" value="DNA/RNA polymerases"/>
    <property type="match status" value="1"/>
</dbReference>
<dbReference type="InterPro" id="IPR043502">
    <property type="entry name" value="DNA/RNA_pol_sf"/>
</dbReference>
<organism evidence="3">
    <name type="scientific">Fagus sylvatica</name>
    <name type="common">Beechnut</name>
    <dbReference type="NCBI Taxonomy" id="28930"/>
    <lineage>
        <taxon>Eukaryota</taxon>
        <taxon>Viridiplantae</taxon>
        <taxon>Streptophyta</taxon>
        <taxon>Embryophyta</taxon>
        <taxon>Tracheophyta</taxon>
        <taxon>Spermatophyta</taxon>
        <taxon>Magnoliopsida</taxon>
        <taxon>eudicotyledons</taxon>
        <taxon>Gunneridae</taxon>
        <taxon>Pentapetalae</taxon>
        <taxon>rosids</taxon>
        <taxon>fabids</taxon>
        <taxon>Fagales</taxon>
        <taxon>Fagaceae</taxon>
        <taxon>Fagus</taxon>
    </lineage>
</organism>
<accession>A0A2N9I049</accession>
<dbReference type="PANTHER" id="PTHR11439">
    <property type="entry name" value="GAG-POL-RELATED RETROTRANSPOSON"/>
    <property type="match status" value="1"/>
</dbReference>
<reference evidence="3" key="1">
    <citation type="submission" date="2018-02" db="EMBL/GenBank/DDBJ databases">
        <authorList>
            <person name="Cohen D.B."/>
            <person name="Kent A.D."/>
        </authorList>
    </citation>
    <scope>NUCLEOTIDE SEQUENCE</scope>
</reference>
<dbReference type="Pfam" id="PF07727">
    <property type="entry name" value="RVT_2"/>
    <property type="match status" value="2"/>
</dbReference>
<gene>
    <name evidence="3" type="ORF">FSB_LOCUS45232</name>
</gene>
<proteinExistence type="predicted"/>
<dbReference type="PANTHER" id="PTHR11439:SF461">
    <property type="entry name" value="OS10G0432200 PROTEIN"/>
    <property type="match status" value="1"/>
</dbReference>
<name>A0A2N9I049_FAGSY</name>
<feature type="compositionally biased region" description="Low complexity" evidence="1">
    <location>
        <begin position="18"/>
        <end position="29"/>
    </location>
</feature>
<evidence type="ECO:0000256" key="1">
    <source>
        <dbReference type="SAM" id="MobiDB-lite"/>
    </source>
</evidence>
<dbReference type="EMBL" id="OIVN01004445">
    <property type="protein sequence ID" value="SPD17350.1"/>
    <property type="molecule type" value="Genomic_DNA"/>
</dbReference>
<evidence type="ECO:0000313" key="3">
    <source>
        <dbReference type="EMBL" id="SPD17350.1"/>
    </source>
</evidence>